<dbReference type="EMBL" id="CP019070">
    <property type="protein sequence ID" value="APW66499.1"/>
    <property type="molecule type" value="Genomic_DNA"/>
</dbReference>
<evidence type="ECO:0000256" key="1">
    <source>
        <dbReference type="SAM" id="Phobius"/>
    </source>
</evidence>
<dbReference type="Proteomes" id="UP000186074">
    <property type="component" value="Chromosome"/>
</dbReference>
<dbReference type="PANTHER" id="PTHR32309:SF13">
    <property type="entry name" value="FERRIC ENTEROBACTIN TRANSPORT PROTEIN FEPE"/>
    <property type="match status" value="1"/>
</dbReference>
<keyword evidence="3" id="KW-1185">Reference proteome</keyword>
<dbReference type="STRING" id="1850254.LPB137_11900"/>
<evidence type="ECO:0000313" key="2">
    <source>
        <dbReference type="EMBL" id="APW66499.1"/>
    </source>
</evidence>
<dbReference type="RefSeq" id="WP_076088339.1">
    <property type="nucleotide sequence ID" value="NZ_CP019070.1"/>
</dbReference>
<keyword evidence="1" id="KW-0472">Membrane</keyword>
<accession>A0A1P8KPT0</accession>
<feature type="transmembrane region" description="Helical" evidence="1">
    <location>
        <begin position="12"/>
        <end position="33"/>
    </location>
</feature>
<protein>
    <recommendedName>
        <fullName evidence="4">Capsule biosynthesis protein</fullName>
    </recommendedName>
</protein>
<keyword evidence="1" id="KW-0812">Transmembrane</keyword>
<name>A0A1P8KPT0_9BACT</name>
<gene>
    <name evidence="2" type="ORF">LPB137_11900</name>
</gene>
<evidence type="ECO:0000313" key="3">
    <source>
        <dbReference type="Proteomes" id="UP000186074"/>
    </source>
</evidence>
<dbReference type="OrthoDB" id="5580984at2"/>
<proteinExistence type="predicted"/>
<dbReference type="InterPro" id="IPR050445">
    <property type="entry name" value="Bact_polysacc_biosynth/exp"/>
</dbReference>
<feature type="transmembrane region" description="Helical" evidence="1">
    <location>
        <begin position="337"/>
        <end position="358"/>
    </location>
</feature>
<reference evidence="2 3" key="1">
    <citation type="submission" date="2017-01" db="EMBL/GenBank/DDBJ databases">
        <title>Genome sequencing of Arcobacter sp. LPB0137.</title>
        <authorList>
            <person name="Lee G.-W."/>
            <person name="Yi H."/>
        </authorList>
    </citation>
    <scope>NUCLEOTIDE SEQUENCE [LARGE SCALE GENOMIC DNA]</scope>
    <source>
        <strain evidence="2 3">LPB0137</strain>
    </source>
</reference>
<organism evidence="2 3">
    <name type="scientific">Poseidonibacter parvus</name>
    <dbReference type="NCBI Taxonomy" id="1850254"/>
    <lineage>
        <taxon>Bacteria</taxon>
        <taxon>Pseudomonadati</taxon>
        <taxon>Campylobacterota</taxon>
        <taxon>Epsilonproteobacteria</taxon>
        <taxon>Campylobacterales</taxon>
        <taxon>Arcobacteraceae</taxon>
        <taxon>Poseidonibacter</taxon>
    </lineage>
</organism>
<keyword evidence="1" id="KW-1133">Transmembrane helix</keyword>
<sequence>MLSKVKRVKFKIVFIVLLVLSIVYVGLIKTSFFQSSAVITIKNLDDISTTSSLLGFVSGQSNNSTQDTMILEEYLKSYEVYDKLNKQFDLNTYYSSFDLDFLQKMYSFNSYEEYVELYNKHLGIIYDETSNITTISFLHVDAKKAQEIVNFLIKEAEYKLNEYNKQTASKQLYFIEEETSKQKEVLEKSIKNLAKYQDTQNTLDPNSQASTNTTILSELKGRLVENTAKLQKLSKYLTNSSFEIIDLKREISQIKNSINQIKKEQSGRGSKTTLNKTIFEFEKIKAEVDLNTELYKQALLQLQSAKIDVNKENKTLQVLVNPNFAQSYSEPKRFRELVTVILVLSLLYGILSMINAIIKDHRE</sequence>
<dbReference type="GO" id="GO:0004713">
    <property type="term" value="F:protein tyrosine kinase activity"/>
    <property type="evidence" value="ECO:0007669"/>
    <property type="project" value="TreeGrafter"/>
</dbReference>
<evidence type="ECO:0008006" key="4">
    <source>
        <dbReference type="Google" id="ProtNLM"/>
    </source>
</evidence>
<dbReference type="PANTHER" id="PTHR32309">
    <property type="entry name" value="TYROSINE-PROTEIN KINASE"/>
    <property type="match status" value="1"/>
</dbReference>
<dbReference type="AlphaFoldDB" id="A0A1P8KPT0"/>
<dbReference type="GO" id="GO:0005886">
    <property type="term" value="C:plasma membrane"/>
    <property type="evidence" value="ECO:0007669"/>
    <property type="project" value="TreeGrafter"/>
</dbReference>
<dbReference type="KEGG" id="alp:LPB137_11900"/>